<feature type="domain" description="SsuA/THI5-like" evidence="2">
    <location>
        <begin position="52"/>
        <end position="255"/>
    </location>
</feature>
<dbReference type="Pfam" id="PF09084">
    <property type="entry name" value="NMT1"/>
    <property type="match status" value="1"/>
</dbReference>
<dbReference type="Proteomes" id="UP000256763">
    <property type="component" value="Unassembled WGS sequence"/>
</dbReference>
<dbReference type="SUPFAM" id="SSF53850">
    <property type="entry name" value="Periplasmic binding protein-like II"/>
    <property type="match status" value="1"/>
</dbReference>
<dbReference type="PANTHER" id="PTHR31528:SF3">
    <property type="entry name" value="THIAMINE BIOSYNTHESIS PROTEIN HI_0357-RELATED"/>
    <property type="match status" value="1"/>
</dbReference>
<reference evidence="4" key="1">
    <citation type="submission" date="2017-05" db="EMBL/GenBank/DDBJ databases">
        <authorList>
            <person name="Sharma S."/>
            <person name="Sidhu C."/>
            <person name="Pinnaka A.K."/>
        </authorList>
    </citation>
    <scope>NUCLEOTIDE SEQUENCE [LARGE SCALE GENOMIC DNA]</scope>
    <source>
        <strain evidence="4">AK93</strain>
    </source>
</reference>
<name>A0A3E0X2B5_9GAMM</name>
<feature type="chain" id="PRO_5017782871" evidence="1">
    <location>
        <begin position="37"/>
        <end position="339"/>
    </location>
</feature>
<proteinExistence type="predicted"/>
<evidence type="ECO:0000313" key="4">
    <source>
        <dbReference type="Proteomes" id="UP000256763"/>
    </source>
</evidence>
<evidence type="ECO:0000256" key="1">
    <source>
        <dbReference type="SAM" id="SignalP"/>
    </source>
</evidence>
<dbReference type="GO" id="GO:0009228">
    <property type="term" value="P:thiamine biosynthetic process"/>
    <property type="evidence" value="ECO:0007669"/>
    <property type="project" value="InterPro"/>
</dbReference>
<organism evidence="3 4">
    <name type="scientific">Alkalilimnicola ehrlichii</name>
    <dbReference type="NCBI Taxonomy" id="351052"/>
    <lineage>
        <taxon>Bacteria</taxon>
        <taxon>Pseudomonadati</taxon>
        <taxon>Pseudomonadota</taxon>
        <taxon>Gammaproteobacteria</taxon>
        <taxon>Chromatiales</taxon>
        <taxon>Ectothiorhodospiraceae</taxon>
        <taxon>Alkalilimnicola</taxon>
    </lineage>
</organism>
<feature type="signal peptide" evidence="1">
    <location>
        <begin position="1"/>
        <end position="36"/>
    </location>
</feature>
<keyword evidence="1" id="KW-0732">Signal</keyword>
<keyword evidence="4" id="KW-1185">Reference proteome</keyword>
<dbReference type="Gene3D" id="3.40.190.10">
    <property type="entry name" value="Periplasmic binding protein-like II"/>
    <property type="match status" value="2"/>
</dbReference>
<accession>A0A3E0X2B5</accession>
<dbReference type="PANTHER" id="PTHR31528">
    <property type="entry name" value="4-AMINO-5-HYDROXYMETHYL-2-METHYLPYRIMIDINE PHOSPHATE SYNTHASE THI11-RELATED"/>
    <property type="match status" value="1"/>
</dbReference>
<dbReference type="InterPro" id="IPR027939">
    <property type="entry name" value="NMT1/THI5"/>
</dbReference>
<dbReference type="AlphaFoldDB" id="A0A3E0X2B5"/>
<comment type="caution">
    <text evidence="3">The sequence shown here is derived from an EMBL/GenBank/DDBJ whole genome shotgun (WGS) entry which is preliminary data.</text>
</comment>
<evidence type="ECO:0000259" key="2">
    <source>
        <dbReference type="Pfam" id="PF09084"/>
    </source>
</evidence>
<gene>
    <name evidence="3" type="ORF">CAL65_03825</name>
</gene>
<dbReference type="EMBL" id="NFZW01000003">
    <property type="protein sequence ID" value="RFA38492.1"/>
    <property type="molecule type" value="Genomic_DNA"/>
</dbReference>
<evidence type="ECO:0000313" key="3">
    <source>
        <dbReference type="EMBL" id="RFA38492.1"/>
    </source>
</evidence>
<sequence length="339" mass="37307">MSMNRVKASKTRQAVRRTFLGMFSAAVLLAGGLSQASELDKVTFGTSWYAQAEHGGFYQAVAEGIYEDYGLDVTIRMGGPQVNGLQLLMAGRYDFVMGYPIRNINAVNEGLSVVTVAASFQKDPQGLIAHPHVQSLEDVKGRTVLISSSAQTTFWPWLKAEYGFSDANARPYTFSLGPFLANRELVQQAYISSEPYAAEQGGVTPNIFLFADHGYPPYATTIETTQGLIEESPDLVRRFVQASLEGWKSYLANPEPGNALIKADNPEMTDEQLAFGLAKIKEYELVTGEEAGSQGIGVMTHDRWRQIFDFMVEADLVPASVDYQKAYTLDFLPESPVLP</sequence>
<dbReference type="InterPro" id="IPR015168">
    <property type="entry name" value="SsuA/THI5"/>
</dbReference>
<protein>
    <submittedName>
        <fullName evidence="3">Nitrate ABC transporter substrate-binding protein</fullName>
    </submittedName>
</protein>